<dbReference type="PANTHER" id="PTHR12243:SF64">
    <property type="entry name" value="DORSAL INTERACTING PROTEIN 3-RELATED"/>
    <property type="match status" value="1"/>
</dbReference>
<dbReference type="AlphaFoldDB" id="A0AAV4HBF5"/>
<dbReference type="Pfam" id="PF10545">
    <property type="entry name" value="MADF_DNA_bdg"/>
    <property type="match status" value="1"/>
</dbReference>
<protein>
    <submittedName>
        <fullName evidence="5">Myb/SANT-like transcription factor</fullName>
    </submittedName>
</protein>
<gene>
    <name evidence="5" type="ORF">ElyMa_006266700</name>
</gene>
<feature type="region of interest" description="Disordered" evidence="2">
    <location>
        <begin position="140"/>
        <end position="220"/>
    </location>
</feature>
<dbReference type="InterPro" id="IPR039353">
    <property type="entry name" value="TF_Adf1"/>
</dbReference>
<keyword evidence="1" id="KW-0539">Nucleus</keyword>
<dbReference type="GO" id="GO:0005634">
    <property type="term" value="C:nucleus"/>
    <property type="evidence" value="ECO:0007669"/>
    <property type="project" value="UniProtKB-SubCell"/>
</dbReference>
<evidence type="ECO:0000256" key="1">
    <source>
        <dbReference type="PROSITE-ProRule" id="PRU00371"/>
    </source>
</evidence>
<comment type="subcellular location">
    <subcellularLocation>
        <location evidence="1">Nucleus</location>
    </subcellularLocation>
</comment>
<dbReference type="PROSITE" id="PS51031">
    <property type="entry name" value="BESS"/>
    <property type="match status" value="1"/>
</dbReference>
<keyword evidence="6" id="KW-1185">Reference proteome</keyword>
<dbReference type="GO" id="GO:0006357">
    <property type="term" value="P:regulation of transcription by RNA polymerase II"/>
    <property type="evidence" value="ECO:0007669"/>
    <property type="project" value="TreeGrafter"/>
</dbReference>
<comment type="caution">
    <text evidence="5">The sequence shown here is derived from an EMBL/GenBank/DDBJ whole genome shotgun (WGS) entry which is preliminary data.</text>
</comment>
<dbReference type="GO" id="GO:0003677">
    <property type="term" value="F:DNA binding"/>
    <property type="evidence" value="ECO:0007669"/>
    <property type="project" value="InterPro"/>
</dbReference>
<evidence type="ECO:0000256" key="2">
    <source>
        <dbReference type="SAM" id="MobiDB-lite"/>
    </source>
</evidence>
<name>A0AAV4HBF5_9GAST</name>
<sequence>MNRVRRRPGRSNKPFEESEMKHLIDTEYLIAIVEHYPVLWDRTNESYKCSYSTAQAWKEVCRALFDNYDSLDEYDKNRFVQTTMKRWKNIRDAWAKAQKRLVNDNQTVNGRLPKKYIFQEQLTFLKKVIKVNDSIQVEAADTDSEAGSDVGEPDSDVAGTEAGSDVGEPDSDVAGTSDQPPEAASTNGAMAEPSAAAPCSTADTSTKVVPVPTRKRKLPVDGFHDDDSVYYKSSRPPRDNQESRHLLFFRSLLPSLNDLNEEQILEFQVGVLKLMQMVRKTSCEAGDQNASARIYNWKIEECSP</sequence>
<dbReference type="PROSITE" id="PS51029">
    <property type="entry name" value="MADF"/>
    <property type="match status" value="1"/>
</dbReference>
<feature type="compositionally biased region" description="Acidic residues" evidence="2">
    <location>
        <begin position="140"/>
        <end position="155"/>
    </location>
</feature>
<dbReference type="SMART" id="SM00595">
    <property type="entry name" value="MADF"/>
    <property type="match status" value="1"/>
</dbReference>
<dbReference type="PANTHER" id="PTHR12243">
    <property type="entry name" value="MADF DOMAIN TRANSCRIPTION FACTOR"/>
    <property type="match status" value="1"/>
</dbReference>
<evidence type="ECO:0000313" key="6">
    <source>
        <dbReference type="Proteomes" id="UP000762676"/>
    </source>
</evidence>
<dbReference type="EMBL" id="BMAT01012580">
    <property type="protein sequence ID" value="GFR95111.1"/>
    <property type="molecule type" value="Genomic_DNA"/>
</dbReference>
<reference evidence="5 6" key="1">
    <citation type="journal article" date="2021" name="Elife">
        <title>Chloroplast acquisition without the gene transfer in kleptoplastic sea slugs, Plakobranchus ocellatus.</title>
        <authorList>
            <person name="Maeda T."/>
            <person name="Takahashi S."/>
            <person name="Yoshida T."/>
            <person name="Shimamura S."/>
            <person name="Takaki Y."/>
            <person name="Nagai Y."/>
            <person name="Toyoda A."/>
            <person name="Suzuki Y."/>
            <person name="Arimoto A."/>
            <person name="Ishii H."/>
            <person name="Satoh N."/>
            <person name="Nishiyama T."/>
            <person name="Hasebe M."/>
            <person name="Maruyama T."/>
            <person name="Minagawa J."/>
            <person name="Obokata J."/>
            <person name="Shigenobu S."/>
        </authorList>
    </citation>
    <scope>NUCLEOTIDE SEQUENCE [LARGE SCALE GENOMIC DNA]</scope>
</reference>
<proteinExistence type="predicted"/>
<dbReference type="Proteomes" id="UP000762676">
    <property type="component" value="Unassembled WGS sequence"/>
</dbReference>
<feature type="domain" description="MADF" evidence="3">
    <location>
        <begin position="28"/>
        <end position="130"/>
    </location>
</feature>
<evidence type="ECO:0000313" key="5">
    <source>
        <dbReference type="EMBL" id="GFR95111.1"/>
    </source>
</evidence>
<dbReference type="InterPro" id="IPR004210">
    <property type="entry name" value="BESS_motif"/>
</dbReference>
<feature type="domain" description="BESS" evidence="4">
    <location>
        <begin position="242"/>
        <end position="281"/>
    </location>
</feature>
<dbReference type="GO" id="GO:0005667">
    <property type="term" value="C:transcription regulator complex"/>
    <property type="evidence" value="ECO:0007669"/>
    <property type="project" value="TreeGrafter"/>
</dbReference>
<accession>A0AAV4HBF5</accession>
<feature type="compositionally biased region" description="Polar residues" evidence="2">
    <location>
        <begin position="174"/>
        <end position="188"/>
    </location>
</feature>
<evidence type="ECO:0000259" key="3">
    <source>
        <dbReference type="PROSITE" id="PS51029"/>
    </source>
</evidence>
<evidence type="ECO:0000259" key="4">
    <source>
        <dbReference type="PROSITE" id="PS51031"/>
    </source>
</evidence>
<dbReference type="InterPro" id="IPR006578">
    <property type="entry name" value="MADF-dom"/>
</dbReference>
<organism evidence="5 6">
    <name type="scientific">Elysia marginata</name>
    <dbReference type="NCBI Taxonomy" id="1093978"/>
    <lineage>
        <taxon>Eukaryota</taxon>
        <taxon>Metazoa</taxon>
        <taxon>Spiralia</taxon>
        <taxon>Lophotrochozoa</taxon>
        <taxon>Mollusca</taxon>
        <taxon>Gastropoda</taxon>
        <taxon>Heterobranchia</taxon>
        <taxon>Euthyneura</taxon>
        <taxon>Panpulmonata</taxon>
        <taxon>Sacoglossa</taxon>
        <taxon>Placobranchoidea</taxon>
        <taxon>Plakobranchidae</taxon>
        <taxon>Elysia</taxon>
    </lineage>
</organism>